<dbReference type="AlphaFoldDB" id="A0A0B5DCT1"/>
<dbReference type="InterPro" id="IPR036249">
    <property type="entry name" value="Thioredoxin-like_sf"/>
</dbReference>
<evidence type="ECO:0000313" key="4">
    <source>
        <dbReference type="Proteomes" id="UP000031524"/>
    </source>
</evidence>
<keyword evidence="4" id="KW-1185">Reference proteome</keyword>
<dbReference type="Gene3D" id="3.40.30.10">
    <property type="entry name" value="Glutaredoxin"/>
    <property type="match status" value="1"/>
</dbReference>
<dbReference type="EMBL" id="CP005286">
    <property type="protein sequence ID" value="AJE33978.1"/>
    <property type="molecule type" value="Genomic_DNA"/>
</dbReference>
<reference evidence="3 4" key="1">
    <citation type="submission" date="2013-04" db="EMBL/GenBank/DDBJ databases">
        <title>Complete genome sequence of Corynebacterium humireducens DSM 45392(T), isolated from a wastewater-fed microbial fuel cell.</title>
        <authorList>
            <person name="Ruckert C."/>
            <person name="Albersmeier A."/>
            <person name="Kalinowski J."/>
        </authorList>
    </citation>
    <scope>NUCLEOTIDE SEQUENCE [LARGE SCALE GENOMIC DNA]</scope>
    <source>
        <strain evidence="4">MFC-5</strain>
    </source>
</reference>
<proteinExistence type="predicted"/>
<dbReference type="Proteomes" id="UP000031524">
    <property type="component" value="Chromosome"/>
</dbReference>
<organism evidence="3 4">
    <name type="scientific">Corynebacterium humireducens NBRC 106098 = DSM 45392</name>
    <dbReference type="NCBI Taxonomy" id="1223515"/>
    <lineage>
        <taxon>Bacteria</taxon>
        <taxon>Bacillati</taxon>
        <taxon>Actinomycetota</taxon>
        <taxon>Actinomycetes</taxon>
        <taxon>Mycobacteriales</taxon>
        <taxon>Corynebacteriaceae</taxon>
        <taxon>Corynebacterium</taxon>
    </lineage>
</organism>
<evidence type="ECO:0000313" key="3">
    <source>
        <dbReference type="EMBL" id="AJE33978.1"/>
    </source>
</evidence>
<protein>
    <recommendedName>
        <fullName evidence="2">Thioredoxin-like fold domain-containing protein</fullName>
    </recommendedName>
</protein>
<evidence type="ECO:0000259" key="2">
    <source>
        <dbReference type="Pfam" id="PF13462"/>
    </source>
</evidence>
<name>A0A0B5DCT1_9CORY</name>
<dbReference type="RefSeq" id="WP_040086644.1">
    <property type="nucleotide sequence ID" value="NZ_BCSU01000032.1"/>
</dbReference>
<gene>
    <name evidence="3" type="ORF">B842_10645</name>
</gene>
<dbReference type="HOGENOM" id="CLU_000288_47_3_11"/>
<dbReference type="STRING" id="1223515.B842_10645"/>
<feature type="transmembrane region" description="Helical" evidence="1">
    <location>
        <begin position="18"/>
        <end position="38"/>
    </location>
</feature>
<evidence type="ECO:0000256" key="1">
    <source>
        <dbReference type="SAM" id="Phobius"/>
    </source>
</evidence>
<keyword evidence="1" id="KW-1133">Transmembrane helix</keyword>
<dbReference type="SUPFAM" id="SSF52833">
    <property type="entry name" value="Thioredoxin-like"/>
    <property type="match status" value="1"/>
</dbReference>
<sequence length="243" mass="25852">MSKSTKVSNPNAKGGSGFIWAVVAVIAIAAVVIGYIVMSGQGKKTEHLADRERVDVAFTSDFSDNAVTLRADNARADAPEVDLYEDFSCSYCGQLAENTDAQMQAAIEAGDLVVNVRTLNFLDRGNVDGHSTRAAAAVLAVAESGETDVYWNYRAALMEEQADIYNKWSNDDFADAAKQLGASDAVVEKIRSGENVEAADALAAVNAEKLNAETGSVSSPRVIQDGKDVNSPDINQWLDVVLG</sequence>
<dbReference type="Pfam" id="PF13462">
    <property type="entry name" value="Thioredoxin_4"/>
    <property type="match status" value="1"/>
</dbReference>
<accession>A0A0B5DCT1</accession>
<dbReference type="KEGG" id="chm:B842_10645"/>
<dbReference type="OrthoDB" id="117402at2"/>
<dbReference type="InterPro" id="IPR012336">
    <property type="entry name" value="Thioredoxin-like_fold"/>
</dbReference>
<keyword evidence="1" id="KW-0812">Transmembrane</keyword>
<keyword evidence="1" id="KW-0472">Membrane</keyword>
<dbReference type="CDD" id="cd02972">
    <property type="entry name" value="DsbA_family"/>
    <property type="match status" value="1"/>
</dbReference>
<feature type="domain" description="Thioredoxin-like fold" evidence="2">
    <location>
        <begin position="77"/>
        <end position="237"/>
    </location>
</feature>